<feature type="signal peptide" evidence="2">
    <location>
        <begin position="1"/>
        <end position="19"/>
    </location>
</feature>
<comment type="caution">
    <text evidence="3">The sequence shown here is derived from an EMBL/GenBank/DDBJ whole genome shotgun (WGS) entry which is preliminary data.</text>
</comment>
<feature type="chain" id="PRO_5045109576" description="DUF4124 domain-containing protein" evidence="2">
    <location>
        <begin position="20"/>
        <end position="147"/>
    </location>
</feature>
<keyword evidence="2" id="KW-0732">Signal</keyword>
<protein>
    <recommendedName>
        <fullName evidence="5">DUF4124 domain-containing protein</fullName>
    </recommendedName>
</protein>
<sequence length="147" mass="16245">MRHTILLSLLMAVAMPAMAVYKCVSQDHVTYSDVPCGAAQVVLPPPPPSIDAAGARQQVDKERRQLAAIEKARDAERASREREQRADRKDKAARADKKKCVRLELERKWSAEDAASVSKTISAKTEAIRRAARRKAERHDAECGAAL</sequence>
<dbReference type="RefSeq" id="WP_283441590.1">
    <property type="nucleotide sequence ID" value="NZ_FXUL01000004.1"/>
</dbReference>
<reference evidence="3 4" key="1">
    <citation type="submission" date="2017-05" db="EMBL/GenBank/DDBJ databases">
        <authorList>
            <person name="Varghese N."/>
            <person name="Submissions S."/>
        </authorList>
    </citation>
    <scope>NUCLEOTIDE SEQUENCE [LARGE SCALE GENOMIC DNA]</scope>
    <source>
        <strain evidence="3 4">DSM 26001</strain>
    </source>
</reference>
<evidence type="ECO:0000313" key="3">
    <source>
        <dbReference type="EMBL" id="SMP54445.1"/>
    </source>
</evidence>
<evidence type="ECO:0000256" key="1">
    <source>
        <dbReference type="SAM" id="MobiDB-lite"/>
    </source>
</evidence>
<evidence type="ECO:0000256" key="2">
    <source>
        <dbReference type="SAM" id="SignalP"/>
    </source>
</evidence>
<feature type="compositionally biased region" description="Basic and acidic residues" evidence="1">
    <location>
        <begin position="71"/>
        <end position="95"/>
    </location>
</feature>
<feature type="region of interest" description="Disordered" evidence="1">
    <location>
        <begin position="113"/>
        <end position="147"/>
    </location>
</feature>
<dbReference type="Proteomes" id="UP001158049">
    <property type="component" value="Unassembled WGS sequence"/>
</dbReference>
<evidence type="ECO:0008006" key="5">
    <source>
        <dbReference type="Google" id="ProtNLM"/>
    </source>
</evidence>
<accession>A0ABY1Q2V8</accession>
<evidence type="ECO:0000313" key="4">
    <source>
        <dbReference type="Proteomes" id="UP001158049"/>
    </source>
</evidence>
<proteinExistence type="predicted"/>
<keyword evidence="4" id="KW-1185">Reference proteome</keyword>
<organism evidence="3 4">
    <name type="scientific">Noviherbaspirillum suwonense</name>
    <dbReference type="NCBI Taxonomy" id="1224511"/>
    <lineage>
        <taxon>Bacteria</taxon>
        <taxon>Pseudomonadati</taxon>
        <taxon>Pseudomonadota</taxon>
        <taxon>Betaproteobacteria</taxon>
        <taxon>Burkholderiales</taxon>
        <taxon>Oxalobacteraceae</taxon>
        <taxon>Noviherbaspirillum</taxon>
    </lineage>
</organism>
<dbReference type="EMBL" id="FXUL01000004">
    <property type="protein sequence ID" value="SMP54445.1"/>
    <property type="molecule type" value="Genomic_DNA"/>
</dbReference>
<feature type="region of interest" description="Disordered" evidence="1">
    <location>
        <begin position="71"/>
        <end position="97"/>
    </location>
</feature>
<name>A0ABY1Q2V8_9BURK</name>
<feature type="compositionally biased region" description="Basic and acidic residues" evidence="1">
    <location>
        <begin position="137"/>
        <end position="147"/>
    </location>
</feature>
<gene>
    <name evidence="3" type="ORF">SAMN06295970_10416</name>
</gene>